<keyword evidence="2" id="KW-1185">Reference proteome</keyword>
<protein>
    <submittedName>
        <fullName evidence="1">Uncharacterized protein</fullName>
    </submittedName>
</protein>
<sequence length="62" mass="6791">MAIVRDDKPARMLVQGRELQGTGSCPKDQGYRDDCKDDVLRMMRSLMDQAGVSHGISGLHGS</sequence>
<dbReference type="AlphaFoldDB" id="A0A2T1KDZ0"/>
<dbReference type="Proteomes" id="UP000238385">
    <property type="component" value="Unassembled WGS sequence"/>
</dbReference>
<evidence type="ECO:0000313" key="1">
    <source>
        <dbReference type="EMBL" id="PSF08341.1"/>
    </source>
</evidence>
<proteinExistence type="predicted"/>
<comment type="caution">
    <text evidence="1">The sequence shown here is derived from an EMBL/GenBank/DDBJ whole genome shotgun (WGS) entry which is preliminary data.</text>
</comment>
<accession>A0A2T1KDZ0</accession>
<name>A0A2T1KDZ0_9GAMM</name>
<organism evidence="1 2">
    <name type="scientific">Marinobacter halophilus</name>
    <dbReference type="NCBI Taxonomy" id="1323740"/>
    <lineage>
        <taxon>Bacteria</taxon>
        <taxon>Pseudomonadati</taxon>
        <taxon>Pseudomonadota</taxon>
        <taxon>Gammaproteobacteria</taxon>
        <taxon>Pseudomonadales</taxon>
        <taxon>Marinobacteraceae</taxon>
        <taxon>Marinobacter</taxon>
    </lineage>
</organism>
<reference evidence="1 2" key="1">
    <citation type="submission" date="2018-03" db="EMBL/GenBank/DDBJ databases">
        <title>Marinobacter brunus sp. nov., a marine bacterium of Gamma-proteobacteria isolated from the surface seawater of the South China Sea.</title>
        <authorList>
            <person name="Cheng H."/>
            <person name="Wu Y.-H."/>
            <person name="Xamxidin M."/>
            <person name="Xu X.-W."/>
        </authorList>
    </citation>
    <scope>NUCLEOTIDE SEQUENCE [LARGE SCALE GENOMIC DNA]</scope>
    <source>
        <strain evidence="1 2">JCM 30472</strain>
    </source>
</reference>
<evidence type="ECO:0000313" key="2">
    <source>
        <dbReference type="Proteomes" id="UP000238385"/>
    </source>
</evidence>
<gene>
    <name evidence="1" type="ORF">C7H08_06515</name>
</gene>
<dbReference type="EMBL" id="PXNN01000011">
    <property type="protein sequence ID" value="PSF08341.1"/>
    <property type="molecule type" value="Genomic_DNA"/>
</dbReference>